<evidence type="ECO:0000313" key="4">
    <source>
        <dbReference type="EMBL" id="KAL3516978.1"/>
    </source>
</evidence>
<dbReference type="NCBIfam" id="TIGR01614">
    <property type="entry name" value="PME_inhib"/>
    <property type="match status" value="1"/>
</dbReference>
<evidence type="ECO:0000256" key="2">
    <source>
        <dbReference type="SAM" id="SignalP"/>
    </source>
</evidence>
<sequence>MEFSGVMLLILLFSLSSSVINSNLSPTNIKSWCDKTYFPETCENVLKNDPKYANTQIKGNSDFLKLSLQLAFDRAVNASKVAHELGPKCRDNNEKAAWTNCVDLYEKNVVTLKQSVDPNYGCIPFNSSPKCSPKNVRTWLSTALDNIDTCEQGFVDIDMTDNVMPLVLDKVQEDLIVNALGLISENN</sequence>
<dbReference type="InterPro" id="IPR051955">
    <property type="entry name" value="PME_Inhibitor"/>
</dbReference>
<dbReference type="AlphaFoldDB" id="A0ABD2ZGY6"/>
<protein>
    <recommendedName>
        <fullName evidence="3">Pectinesterase inhibitor domain-containing protein</fullName>
    </recommendedName>
</protein>
<dbReference type="Gene3D" id="1.20.140.40">
    <property type="entry name" value="Invertase/pectin methylesterase inhibitor family protein"/>
    <property type="match status" value="1"/>
</dbReference>
<dbReference type="Proteomes" id="UP001630127">
    <property type="component" value="Unassembled WGS sequence"/>
</dbReference>
<comment type="caution">
    <text evidence="4">The sequence shown here is derived from an EMBL/GenBank/DDBJ whole genome shotgun (WGS) entry which is preliminary data.</text>
</comment>
<dbReference type="Pfam" id="PF04043">
    <property type="entry name" value="PMEI"/>
    <property type="match status" value="1"/>
</dbReference>
<name>A0ABD2ZGY6_9GENT</name>
<organism evidence="4 5">
    <name type="scientific">Cinchona calisaya</name>
    <dbReference type="NCBI Taxonomy" id="153742"/>
    <lineage>
        <taxon>Eukaryota</taxon>
        <taxon>Viridiplantae</taxon>
        <taxon>Streptophyta</taxon>
        <taxon>Embryophyta</taxon>
        <taxon>Tracheophyta</taxon>
        <taxon>Spermatophyta</taxon>
        <taxon>Magnoliopsida</taxon>
        <taxon>eudicotyledons</taxon>
        <taxon>Gunneridae</taxon>
        <taxon>Pentapetalae</taxon>
        <taxon>asterids</taxon>
        <taxon>lamiids</taxon>
        <taxon>Gentianales</taxon>
        <taxon>Rubiaceae</taxon>
        <taxon>Cinchonoideae</taxon>
        <taxon>Cinchoneae</taxon>
        <taxon>Cinchona</taxon>
    </lineage>
</organism>
<evidence type="ECO:0000313" key="5">
    <source>
        <dbReference type="Proteomes" id="UP001630127"/>
    </source>
</evidence>
<feature type="domain" description="Pectinesterase inhibitor" evidence="3">
    <location>
        <begin position="24"/>
        <end position="182"/>
    </location>
</feature>
<dbReference type="SMART" id="SM00856">
    <property type="entry name" value="PMEI"/>
    <property type="match status" value="1"/>
</dbReference>
<accession>A0ABD2ZGY6</accession>
<dbReference type="CDD" id="cd15798">
    <property type="entry name" value="PMEI-like_3"/>
    <property type="match status" value="1"/>
</dbReference>
<dbReference type="InterPro" id="IPR035513">
    <property type="entry name" value="Invertase/methylesterase_inhib"/>
</dbReference>
<evidence type="ECO:0000259" key="3">
    <source>
        <dbReference type="SMART" id="SM00856"/>
    </source>
</evidence>
<dbReference type="EMBL" id="JBJUIK010000010">
    <property type="protein sequence ID" value="KAL3516978.1"/>
    <property type="molecule type" value="Genomic_DNA"/>
</dbReference>
<reference evidence="4 5" key="1">
    <citation type="submission" date="2024-11" db="EMBL/GenBank/DDBJ databases">
        <title>A near-complete genome assembly of Cinchona calisaya.</title>
        <authorList>
            <person name="Lian D.C."/>
            <person name="Zhao X.W."/>
            <person name="Wei L."/>
        </authorList>
    </citation>
    <scope>NUCLEOTIDE SEQUENCE [LARGE SCALE GENOMIC DNA]</scope>
    <source>
        <tissue evidence="4">Nenye</tissue>
    </source>
</reference>
<keyword evidence="1 2" id="KW-0732">Signal</keyword>
<feature type="signal peptide" evidence="2">
    <location>
        <begin position="1"/>
        <end position="22"/>
    </location>
</feature>
<feature type="chain" id="PRO_5044767618" description="Pectinesterase inhibitor domain-containing protein" evidence="2">
    <location>
        <begin position="23"/>
        <end position="187"/>
    </location>
</feature>
<dbReference type="InterPro" id="IPR006501">
    <property type="entry name" value="Pectinesterase_inhib_dom"/>
</dbReference>
<gene>
    <name evidence="4" type="ORF">ACH5RR_023880</name>
</gene>
<dbReference type="PANTHER" id="PTHR31080">
    <property type="entry name" value="PECTINESTERASE INHIBITOR-LIKE"/>
    <property type="match status" value="1"/>
</dbReference>
<keyword evidence="5" id="KW-1185">Reference proteome</keyword>
<proteinExistence type="predicted"/>
<dbReference type="SUPFAM" id="SSF101148">
    <property type="entry name" value="Plant invertase/pectin methylesterase inhibitor"/>
    <property type="match status" value="1"/>
</dbReference>
<evidence type="ECO:0000256" key="1">
    <source>
        <dbReference type="ARBA" id="ARBA00022729"/>
    </source>
</evidence>